<dbReference type="InterPro" id="IPR024053">
    <property type="entry name" value="VHL_beta_dom"/>
</dbReference>
<dbReference type="GO" id="GO:0008236">
    <property type="term" value="F:serine-type peptidase activity"/>
    <property type="evidence" value="ECO:0007669"/>
    <property type="project" value="UniProtKB-KW"/>
</dbReference>
<dbReference type="EMBL" id="JADFTT010000010">
    <property type="protein sequence ID" value="KAG5773521.1"/>
    <property type="molecule type" value="Genomic_DNA"/>
</dbReference>
<dbReference type="Pfam" id="PF00930">
    <property type="entry name" value="DPPIV_N"/>
    <property type="match status" value="1"/>
</dbReference>
<dbReference type="Gene3D" id="2.140.10.30">
    <property type="entry name" value="Dipeptidylpeptidase IV, N-terminal domain"/>
    <property type="match status" value="1"/>
</dbReference>
<evidence type="ECO:0000256" key="5">
    <source>
        <dbReference type="ARBA" id="ARBA00022438"/>
    </source>
</evidence>
<evidence type="ECO:0000256" key="6">
    <source>
        <dbReference type="ARBA" id="ARBA00022825"/>
    </source>
</evidence>
<dbReference type="Pfam" id="PF00326">
    <property type="entry name" value="Peptidase_S9"/>
    <property type="match status" value="1"/>
</dbReference>
<dbReference type="Proteomes" id="UP000750502">
    <property type="component" value="Unassembled WGS sequence"/>
</dbReference>
<dbReference type="GO" id="GO:0006508">
    <property type="term" value="P:proteolysis"/>
    <property type="evidence" value="ECO:0007669"/>
    <property type="project" value="InterPro"/>
</dbReference>
<evidence type="ECO:0000256" key="4">
    <source>
        <dbReference type="ARBA" id="ARBA00014118"/>
    </source>
</evidence>
<name>A0A9P7I2M5_9HYPO</name>
<dbReference type="PANTHER" id="PTHR11731:SF118">
    <property type="entry name" value="BLR1971 PROTEIN"/>
    <property type="match status" value="1"/>
</dbReference>
<dbReference type="EC" id="3.4.14.5" evidence="3"/>
<evidence type="ECO:0000256" key="7">
    <source>
        <dbReference type="ARBA" id="ARBA00023180"/>
    </source>
</evidence>
<comment type="catalytic activity">
    <reaction evidence="1">
        <text>Release of an N-terminal dipeptide, Xaa-Yaa-|-Zaa-, from a polypeptide, preferentially when Yaa is Pro, provided Zaa is neither Pro nor hydroxyproline.</text>
        <dbReference type="EC" id="3.4.14.5"/>
    </reaction>
</comment>
<evidence type="ECO:0000259" key="10">
    <source>
        <dbReference type="Pfam" id="PF01847"/>
    </source>
</evidence>
<dbReference type="InterPro" id="IPR037140">
    <property type="entry name" value="VHL_beta_dom_sf"/>
</dbReference>
<gene>
    <name evidence="11" type="ORF">H9Q72_000712</name>
</gene>
<dbReference type="InterPro" id="IPR001375">
    <property type="entry name" value="Peptidase_S9_cat"/>
</dbReference>
<keyword evidence="12" id="KW-1185">Reference proteome</keyword>
<evidence type="ECO:0000313" key="11">
    <source>
        <dbReference type="EMBL" id="KAG5773521.1"/>
    </source>
</evidence>
<accession>A0A9P7I2M5</accession>
<evidence type="ECO:0000259" key="8">
    <source>
        <dbReference type="Pfam" id="PF00326"/>
    </source>
</evidence>
<feature type="domain" description="von Hippel-Lindau disease tumour suppressor beta" evidence="10">
    <location>
        <begin position="125"/>
        <end position="185"/>
    </location>
</feature>
<dbReference type="Pfam" id="PF01847">
    <property type="entry name" value="VHL"/>
    <property type="match status" value="1"/>
</dbReference>
<keyword evidence="5" id="KW-0645">Protease</keyword>
<dbReference type="InterPro" id="IPR022772">
    <property type="entry name" value="VHL_tumour_suppress_b/a_dom"/>
</dbReference>
<dbReference type="OrthoDB" id="413400at2759"/>
<evidence type="ECO:0000256" key="1">
    <source>
        <dbReference type="ARBA" id="ARBA00001257"/>
    </source>
</evidence>
<reference evidence="11" key="2">
    <citation type="submission" date="2020-10" db="EMBL/GenBank/DDBJ databases">
        <authorList>
            <person name="Peck L.D."/>
            <person name="Nowell R.W."/>
            <person name="Flood J."/>
            <person name="Ryan M.J."/>
            <person name="Barraclough T.G."/>
        </authorList>
    </citation>
    <scope>NUCLEOTIDE SEQUENCE</scope>
    <source>
        <strain evidence="11">IMI 127659i</strain>
    </source>
</reference>
<feature type="domain" description="Peptidase S9 prolyl oligopeptidase catalytic" evidence="8">
    <location>
        <begin position="556"/>
        <end position="745"/>
    </location>
</feature>
<dbReference type="GO" id="GO:0004177">
    <property type="term" value="F:aminopeptidase activity"/>
    <property type="evidence" value="ECO:0007669"/>
    <property type="project" value="UniProtKB-KW"/>
</dbReference>
<evidence type="ECO:0000313" key="12">
    <source>
        <dbReference type="Proteomes" id="UP000750502"/>
    </source>
</evidence>
<dbReference type="SUPFAM" id="SSF82171">
    <property type="entry name" value="DPP6 N-terminal domain-like"/>
    <property type="match status" value="1"/>
</dbReference>
<dbReference type="Gene3D" id="2.60.40.780">
    <property type="entry name" value="von Hippel-Lindau disease tumour suppressor, beta domain"/>
    <property type="match status" value="1"/>
</dbReference>
<feature type="domain" description="Dipeptidylpeptidase IV N-terminal" evidence="9">
    <location>
        <begin position="240"/>
        <end position="466"/>
    </location>
</feature>
<dbReference type="SUPFAM" id="SSF53474">
    <property type="entry name" value="alpha/beta-Hydrolases"/>
    <property type="match status" value="1"/>
</dbReference>
<comment type="similarity">
    <text evidence="2">Belongs to the peptidase S9B family.</text>
</comment>
<dbReference type="PANTHER" id="PTHR11731">
    <property type="entry name" value="PROTEASE FAMILY S9B,C DIPEPTIDYL-PEPTIDASE IV-RELATED"/>
    <property type="match status" value="1"/>
</dbReference>
<proteinExistence type="inferred from homology"/>
<keyword evidence="5" id="KW-0031">Aminopeptidase</keyword>
<dbReference type="InterPro" id="IPR050278">
    <property type="entry name" value="Serine_Prot_S9B/DPPIV"/>
</dbReference>
<dbReference type="AlphaFoldDB" id="A0A9P7I2M5"/>
<organism evidence="11 12">
    <name type="scientific">Fusarium xylarioides</name>
    <dbReference type="NCBI Taxonomy" id="221167"/>
    <lineage>
        <taxon>Eukaryota</taxon>
        <taxon>Fungi</taxon>
        <taxon>Dikarya</taxon>
        <taxon>Ascomycota</taxon>
        <taxon>Pezizomycotina</taxon>
        <taxon>Sordariomycetes</taxon>
        <taxon>Hypocreomycetidae</taxon>
        <taxon>Hypocreales</taxon>
        <taxon>Nectriaceae</taxon>
        <taxon>Fusarium</taxon>
        <taxon>Fusarium fujikuroi species complex</taxon>
    </lineage>
</organism>
<reference evidence="11" key="1">
    <citation type="journal article" date="2020" name="bioRxiv">
        <title>Historical genomics reveals the evolutionary mechanisms behind multiple outbreaks of the host-specific coffee wilt pathogen Fusarium xylarioides.</title>
        <authorList>
            <person name="Peck D."/>
            <person name="Nowell R.W."/>
            <person name="Flood J."/>
            <person name="Ryan M.J."/>
            <person name="Barraclough T.G."/>
        </authorList>
    </citation>
    <scope>NUCLEOTIDE SEQUENCE</scope>
    <source>
        <strain evidence="11">IMI 127659i</strain>
    </source>
</reference>
<dbReference type="CDD" id="cd05468">
    <property type="entry name" value="pVHL"/>
    <property type="match status" value="1"/>
</dbReference>
<sequence>MEKLAQQYIDSTNVTPRWLPSGEAFWYKQNTSPNKCQFLFVDVQRKSCELAFDHKQLAEALREKTNEEVDQNSLPFNWIEPVPDESCVRFRFDKRKWQFGPNNLLQEWEGQFTTEPDHLLQKEVISAHSDTKVTVDFVNRTGKTLRVFWIDWKAKAIPYLSIKNGETKRQITYVGHVWRLVDVSNEQYRAVYSAPDEGNHVAIIEHLSDSIPEASPPSDDEDSDKQHAFAWQYTPAQDHRINLVESSPEDQIEPKLHTKTYLKPGDRVRVDRPRLFDLKAHSEVATDDSLFKNPYQVSNLEWNRNSQEYRFYFNERGHQHTRVIGIRVDGSVRTLVEEESRTFVDYTKAYYKLLRDSDELIWASERDGYNHLYLVDLVTGSVKNQITKGSWMVNFVEFVVKERRRMWVRGYGLKDGEDPYHAHLASVNLDGSDFKVLTDGDGTHSWSFSPDKRYLIDTWSRVDCPPTTALRDSESGQEIMTLEKVDSKELEDKGWSSPERFASPGRDGKTLIYGIIIRPVDLDSTKKYPVFDEIYAGPHNFRVPKAFSTLSDRRRWADEGYIVVVIDGMGTSWRNKDFHDVCYKNLHDSGLPDHITWLKAAASSRPWMDLSRVGIMGVSAGGQNAVAAMLHHSDFFKAVIADSGCHDNRMDKLWWNELWMGYPVDEAYEKASNITHAKKLKGPLMLIVGDLDDNVDPSSSFQMVNALNKAGKNYEFLFIPGGGHGCGGGKYGLARQRDFFKRYLQQEAEHRVDMYDTGS</sequence>
<evidence type="ECO:0000259" key="9">
    <source>
        <dbReference type="Pfam" id="PF00930"/>
    </source>
</evidence>
<evidence type="ECO:0000256" key="3">
    <source>
        <dbReference type="ARBA" id="ARBA00012062"/>
    </source>
</evidence>
<keyword evidence="6" id="KW-0720">Serine protease</keyword>
<comment type="caution">
    <text evidence="11">The sequence shown here is derived from an EMBL/GenBank/DDBJ whole genome shotgun (WGS) entry which is preliminary data.</text>
</comment>
<keyword evidence="5" id="KW-0378">Hydrolase</keyword>
<dbReference type="InterPro" id="IPR002469">
    <property type="entry name" value="Peptidase_S9B_N"/>
</dbReference>
<dbReference type="InterPro" id="IPR029058">
    <property type="entry name" value="AB_hydrolase_fold"/>
</dbReference>
<keyword evidence="7" id="KW-0325">Glycoprotein</keyword>
<dbReference type="Gene3D" id="3.40.50.1820">
    <property type="entry name" value="alpha/beta hydrolase"/>
    <property type="match status" value="1"/>
</dbReference>
<protein>
    <recommendedName>
        <fullName evidence="4">Probable dipeptidyl-aminopeptidase B</fullName>
        <ecNumber evidence="3">3.4.14.5</ecNumber>
    </recommendedName>
</protein>
<dbReference type="GO" id="GO:0008239">
    <property type="term" value="F:dipeptidyl-peptidase activity"/>
    <property type="evidence" value="ECO:0007669"/>
    <property type="project" value="UniProtKB-EC"/>
</dbReference>
<evidence type="ECO:0000256" key="2">
    <source>
        <dbReference type="ARBA" id="ARBA00006150"/>
    </source>
</evidence>